<proteinExistence type="predicted"/>
<dbReference type="Proteomes" id="UP000663760">
    <property type="component" value="Chromosome 4"/>
</dbReference>
<feature type="region of interest" description="Disordered" evidence="1">
    <location>
        <begin position="140"/>
        <end position="183"/>
    </location>
</feature>
<evidence type="ECO:0000313" key="2">
    <source>
        <dbReference type="EMBL" id="CAA7395129.1"/>
    </source>
</evidence>
<dbReference type="EMBL" id="LR746267">
    <property type="protein sequence ID" value="CAA7395129.1"/>
    <property type="molecule type" value="Genomic_DNA"/>
</dbReference>
<evidence type="ECO:0000313" key="3">
    <source>
        <dbReference type="Proteomes" id="UP000663760"/>
    </source>
</evidence>
<sequence length="183" mass="20001">MPETQTLRREPELREILASRCSTGRSSGPTSPGGGTSGRRLRRRCSCRRWRDPSTPCRGSPEPAGEWVRHSSRHQRRQVDHHPVNSHVAVGRHQRRRLRAVDGLVEGPGTLARALSFRVADPDVGKSGPAILPRWQRRRPVRPAPAHAEPFHRNISGGEHHGNRAPVAAAPGGGGKRGDIAVG</sequence>
<dbReference type="OrthoDB" id="1765401at2759"/>
<dbReference type="AlphaFoldDB" id="A0A7I8KBH5"/>
<evidence type="ECO:0000256" key="1">
    <source>
        <dbReference type="SAM" id="MobiDB-lite"/>
    </source>
</evidence>
<reference evidence="2" key="1">
    <citation type="submission" date="2020-02" db="EMBL/GenBank/DDBJ databases">
        <authorList>
            <person name="Scholz U."/>
            <person name="Mascher M."/>
            <person name="Fiebig A."/>
        </authorList>
    </citation>
    <scope>NUCLEOTIDE SEQUENCE</scope>
</reference>
<keyword evidence="3" id="KW-1185">Reference proteome</keyword>
<accession>A0A7I8KBH5</accession>
<feature type="region of interest" description="Disordered" evidence="1">
    <location>
        <begin position="19"/>
        <end position="94"/>
    </location>
</feature>
<name>A0A7I8KBH5_SPIIN</name>
<feature type="compositionally biased region" description="Basic residues" evidence="1">
    <location>
        <begin position="39"/>
        <end position="48"/>
    </location>
</feature>
<gene>
    <name evidence="2" type="ORF">SI8410_04005790</name>
</gene>
<protein>
    <submittedName>
        <fullName evidence="2">Uncharacterized protein</fullName>
    </submittedName>
</protein>
<organism evidence="2 3">
    <name type="scientific">Spirodela intermedia</name>
    <name type="common">Intermediate duckweed</name>
    <dbReference type="NCBI Taxonomy" id="51605"/>
    <lineage>
        <taxon>Eukaryota</taxon>
        <taxon>Viridiplantae</taxon>
        <taxon>Streptophyta</taxon>
        <taxon>Embryophyta</taxon>
        <taxon>Tracheophyta</taxon>
        <taxon>Spermatophyta</taxon>
        <taxon>Magnoliopsida</taxon>
        <taxon>Liliopsida</taxon>
        <taxon>Araceae</taxon>
        <taxon>Lemnoideae</taxon>
        <taxon>Spirodela</taxon>
    </lineage>
</organism>
<feature type="compositionally biased region" description="Low complexity" evidence="1">
    <location>
        <begin position="19"/>
        <end position="30"/>
    </location>
</feature>